<gene>
    <name evidence="2" type="ORF">E1283_07540</name>
</gene>
<keyword evidence="1" id="KW-0812">Transmembrane</keyword>
<feature type="transmembrane region" description="Helical" evidence="1">
    <location>
        <begin position="12"/>
        <end position="33"/>
    </location>
</feature>
<dbReference type="Proteomes" id="UP000295345">
    <property type="component" value="Unassembled WGS sequence"/>
</dbReference>
<feature type="transmembrane region" description="Helical" evidence="1">
    <location>
        <begin position="53"/>
        <end position="70"/>
    </location>
</feature>
<accession>A0A4R4TLC3</accession>
<organism evidence="2 3">
    <name type="scientific">Streptomyces hainanensis</name>
    <dbReference type="NCBI Taxonomy" id="402648"/>
    <lineage>
        <taxon>Bacteria</taxon>
        <taxon>Bacillati</taxon>
        <taxon>Actinomycetota</taxon>
        <taxon>Actinomycetes</taxon>
        <taxon>Kitasatosporales</taxon>
        <taxon>Streptomycetaceae</taxon>
        <taxon>Streptomyces</taxon>
    </lineage>
</organism>
<keyword evidence="3" id="KW-1185">Reference proteome</keyword>
<evidence type="ECO:0000313" key="2">
    <source>
        <dbReference type="EMBL" id="TDC77376.1"/>
    </source>
</evidence>
<protein>
    <submittedName>
        <fullName evidence="2">Uncharacterized protein</fullName>
    </submittedName>
</protein>
<dbReference type="EMBL" id="SMKI01000055">
    <property type="protein sequence ID" value="TDC77376.1"/>
    <property type="molecule type" value="Genomic_DNA"/>
</dbReference>
<comment type="caution">
    <text evidence="2">The sequence shown here is derived from an EMBL/GenBank/DDBJ whole genome shotgun (WGS) entry which is preliminary data.</text>
</comment>
<keyword evidence="1" id="KW-1133">Transmembrane helix</keyword>
<dbReference type="OrthoDB" id="4260483at2"/>
<keyword evidence="1" id="KW-0472">Membrane</keyword>
<sequence length="75" mass="7895">MSTAPRNPPLTVLSGLICFVLVVGGASGLLHEWFGVFRIFGFLRVLAPGGYEIYAYVVMVVLGLAIGAAGERAGR</sequence>
<evidence type="ECO:0000313" key="3">
    <source>
        <dbReference type="Proteomes" id="UP000295345"/>
    </source>
</evidence>
<reference evidence="2 3" key="1">
    <citation type="submission" date="2019-03" db="EMBL/GenBank/DDBJ databases">
        <title>Draft genome sequences of novel Actinobacteria.</title>
        <authorList>
            <person name="Sahin N."/>
            <person name="Ay H."/>
            <person name="Saygin H."/>
        </authorList>
    </citation>
    <scope>NUCLEOTIDE SEQUENCE [LARGE SCALE GENOMIC DNA]</scope>
    <source>
        <strain evidence="2 3">DSM 41900</strain>
    </source>
</reference>
<proteinExistence type="predicted"/>
<name>A0A4R4TLC3_9ACTN</name>
<evidence type="ECO:0000256" key="1">
    <source>
        <dbReference type="SAM" id="Phobius"/>
    </source>
</evidence>
<dbReference type="AlphaFoldDB" id="A0A4R4TLC3"/>